<evidence type="ECO:0000256" key="6">
    <source>
        <dbReference type="ARBA" id="ARBA00023136"/>
    </source>
</evidence>
<feature type="transmembrane region" description="Helical" evidence="9">
    <location>
        <begin position="219"/>
        <end position="239"/>
    </location>
</feature>
<dbReference type="InterPro" id="IPR003280">
    <property type="entry name" value="2pore_dom_K_chnl"/>
</dbReference>
<sequence length="324" mass="36803">MATPSLIFEHLLHAARASIDETAGIMITIENFRKRKAFFQQAKPFTLHCSLLFVVMFYSYAGGMIFYYLEHDVEVQMAIDDKAMRARCVHEVFDNATALSYKNYKPTNATITQITQCFHVDIDPRNQWSQLTAVFYSFGIATTLGYNRLQPITLEGRMFCLIYGICGIPITMIIIANVGQYLHQFASSFRKNIEARRKRRRPSKANITDDDIPDQSIEATSLALVGVFLLYVAFGAFVLPLLNGELDFVNGLYYNFITLTAIDFGHIVPNELKYWPVTFLYICFGLGITTIAIDVGAQYMKKLHNLGQKMKNVAQTKIWFGGKT</sequence>
<dbReference type="Pfam" id="PF07885">
    <property type="entry name" value="Ion_trans_2"/>
    <property type="match status" value="2"/>
</dbReference>
<dbReference type="SUPFAM" id="SSF81324">
    <property type="entry name" value="Voltage-gated potassium channels"/>
    <property type="match status" value="2"/>
</dbReference>
<protein>
    <submittedName>
        <fullName evidence="12">Ion channel</fullName>
    </submittedName>
</protein>
<dbReference type="GO" id="GO:0005886">
    <property type="term" value="C:plasma membrane"/>
    <property type="evidence" value="ECO:0007669"/>
    <property type="project" value="TreeGrafter"/>
</dbReference>
<keyword evidence="2 8" id="KW-0813">Transport</keyword>
<dbReference type="Gene3D" id="1.10.287.70">
    <property type="match status" value="1"/>
</dbReference>
<reference evidence="12" key="2">
    <citation type="submission" date="2020-10" db="UniProtKB">
        <authorList>
            <consortium name="WormBaseParasite"/>
        </authorList>
    </citation>
    <scope>IDENTIFICATION</scope>
</reference>
<dbReference type="GO" id="GO:0030322">
    <property type="term" value="P:stabilization of membrane potential"/>
    <property type="evidence" value="ECO:0007669"/>
    <property type="project" value="TreeGrafter"/>
</dbReference>
<feature type="transmembrane region" description="Helical" evidence="9">
    <location>
        <begin position="45"/>
        <end position="69"/>
    </location>
</feature>
<evidence type="ECO:0000256" key="2">
    <source>
        <dbReference type="ARBA" id="ARBA00022448"/>
    </source>
</evidence>
<keyword evidence="7 8" id="KW-0407">Ion channel</keyword>
<dbReference type="AlphaFoldDB" id="A0A7E4VT08"/>
<keyword evidence="4 9" id="KW-1133">Transmembrane helix</keyword>
<evidence type="ECO:0000256" key="5">
    <source>
        <dbReference type="ARBA" id="ARBA00023065"/>
    </source>
</evidence>
<feature type="domain" description="Potassium channel" evidence="10">
    <location>
        <begin position="122"/>
        <end position="182"/>
    </location>
</feature>
<keyword evidence="11" id="KW-1185">Reference proteome</keyword>
<feature type="transmembrane region" description="Helical" evidence="9">
    <location>
        <begin position="158"/>
        <end position="182"/>
    </location>
</feature>
<dbReference type="PANTHER" id="PTHR11003">
    <property type="entry name" value="POTASSIUM CHANNEL, SUBFAMILY K"/>
    <property type="match status" value="1"/>
</dbReference>
<comment type="similarity">
    <text evidence="8">Belongs to the two pore domain potassium channel (TC 1.A.1.8) family.</text>
</comment>
<accession>A0A7E4VT08</accession>
<evidence type="ECO:0000256" key="8">
    <source>
        <dbReference type="RuleBase" id="RU003857"/>
    </source>
</evidence>
<dbReference type="GO" id="GO:0015271">
    <property type="term" value="F:outward rectifier potassium channel activity"/>
    <property type="evidence" value="ECO:0007669"/>
    <property type="project" value="TreeGrafter"/>
</dbReference>
<dbReference type="Proteomes" id="UP000492821">
    <property type="component" value="Unassembled WGS sequence"/>
</dbReference>
<evidence type="ECO:0000256" key="3">
    <source>
        <dbReference type="ARBA" id="ARBA00022692"/>
    </source>
</evidence>
<comment type="subcellular location">
    <subcellularLocation>
        <location evidence="1">Membrane</location>
        <topology evidence="1">Multi-pass membrane protein</topology>
    </subcellularLocation>
</comment>
<evidence type="ECO:0000313" key="12">
    <source>
        <dbReference type="WBParaSite" id="Pan_g2691.t1"/>
    </source>
</evidence>
<evidence type="ECO:0000256" key="7">
    <source>
        <dbReference type="ARBA" id="ARBA00023303"/>
    </source>
</evidence>
<keyword evidence="5 8" id="KW-0406">Ion transport</keyword>
<keyword evidence="6 9" id="KW-0472">Membrane</keyword>
<evidence type="ECO:0000256" key="9">
    <source>
        <dbReference type="SAM" id="Phobius"/>
    </source>
</evidence>
<dbReference type="WBParaSite" id="Pan_g2691.t1">
    <property type="protein sequence ID" value="Pan_g2691.t1"/>
    <property type="gene ID" value="Pan_g2691"/>
</dbReference>
<proteinExistence type="inferred from homology"/>
<feature type="domain" description="Potassium channel" evidence="10">
    <location>
        <begin position="227"/>
        <end position="301"/>
    </location>
</feature>
<evidence type="ECO:0000259" key="10">
    <source>
        <dbReference type="Pfam" id="PF07885"/>
    </source>
</evidence>
<feature type="transmembrane region" description="Helical" evidence="9">
    <location>
        <begin position="274"/>
        <end position="293"/>
    </location>
</feature>
<reference evidence="11" key="1">
    <citation type="journal article" date="2013" name="Genetics">
        <title>The draft genome and transcriptome of Panagrellus redivivus are shaped by the harsh demands of a free-living lifestyle.</title>
        <authorList>
            <person name="Srinivasan J."/>
            <person name="Dillman A.R."/>
            <person name="Macchietto M.G."/>
            <person name="Heikkinen L."/>
            <person name="Lakso M."/>
            <person name="Fracchia K.M."/>
            <person name="Antoshechkin I."/>
            <person name="Mortazavi A."/>
            <person name="Wong G."/>
            <person name="Sternberg P.W."/>
        </authorList>
    </citation>
    <scope>NUCLEOTIDE SEQUENCE [LARGE SCALE GENOMIC DNA]</scope>
    <source>
        <strain evidence="11">MT8872</strain>
    </source>
</reference>
<feature type="transmembrane region" description="Helical" evidence="9">
    <location>
        <begin position="251"/>
        <end position="268"/>
    </location>
</feature>
<feature type="transmembrane region" description="Helical" evidence="9">
    <location>
        <begin position="128"/>
        <end position="146"/>
    </location>
</feature>
<dbReference type="GO" id="GO:0022841">
    <property type="term" value="F:potassium ion leak channel activity"/>
    <property type="evidence" value="ECO:0007669"/>
    <property type="project" value="TreeGrafter"/>
</dbReference>
<keyword evidence="3 8" id="KW-0812">Transmembrane</keyword>
<name>A0A7E4VT08_PANRE</name>
<evidence type="ECO:0000313" key="11">
    <source>
        <dbReference type="Proteomes" id="UP000492821"/>
    </source>
</evidence>
<dbReference type="PRINTS" id="PR01333">
    <property type="entry name" value="2POREKCHANEL"/>
</dbReference>
<dbReference type="PANTHER" id="PTHR11003:SF93">
    <property type="entry name" value="POTASSIUM CHANNEL DOMAIN-CONTAINING PROTEIN"/>
    <property type="match status" value="1"/>
</dbReference>
<evidence type="ECO:0000256" key="4">
    <source>
        <dbReference type="ARBA" id="ARBA00022989"/>
    </source>
</evidence>
<organism evidence="11 12">
    <name type="scientific">Panagrellus redivivus</name>
    <name type="common">Microworm</name>
    <dbReference type="NCBI Taxonomy" id="6233"/>
    <lineage>
        <taxon>Eukaryota</taxon>
        <taxon>Metazoa</taxon>
        <taxon>Ecdysozoa</taxon>
        <taxon>Nematoda</taxon>
        <taxon>Chromadorea</taxon>
        <taxon>Rhabditida</taxon>
        <taxon>Tylenchina</taxon>
        <taxon>Panagrolaimomorpha</taxon>
        <taxon>Panagrolaimoidea</taxon>
        <taxon>Panagrolaimidae</taxon>
        <taxon>Panagrellus</taxon>
    </lineage>
</organism>
<dbReference type="InterPro" id="IPR013099">
    <property type="entry name" value="K_chnl_dom"/>
</dbReference>
<evidence type="ECO:0000256" key="1">
    <source>
        <dbReference type="ARBA" id="ARBA00004141"/>
    </source>
</evidence>